<accession>A0A9W9ZK21</accession>
<feature type="domain" description="Zinc finger PHD-type" evidence="5">
    <location>
        <begin position="6"/>
        <end position="49"/>
    </location>
</feature>
<dbReference type="InterPro" id="IPR013083">
    <property type="entry name" value="Znf_RING/FYVE/PHD"/>
</dbReference>
<keyword evidence="6" id="KW-0808">Transferase</keyword>
<keyword evidence="7" id="KW-1185">Reference proteome</keyword>
<protein>
    <submittedName>
        <fullName evidence="6">Histone-lysine N-methyltransferase, H3 lysine-36 and H4 lysine-20 specific</fullName>
        <ecNumber evidence="6">2.1.1.354</ecNumber>
    </submittedName>
</protein>
<sequence length="119" mass="13059">MLHEDECYICGDGGELLMCDKGGCLKCYHKDCLGGDVTSRGKWICPWHFCDDCGKWANILCTECPNSYCKAHASGQITELGNGIHVCCDHIMTRKKTTQNHQTEEVEKDGGEAASAGIE</sequence>
<dbReference type="SUPFAM" id="SSF57903">
    <property type="entry name" value="FYVE/PHD zinc finger"/>
    <property type="match status" value="1"/>
</dbReference>
<evidence type="ECO:0000259" key="5">
    <source>
        <dbReference type="SMART" id="SM00249"/>
    </source>
</evidence>
<keyword evidence="2" id="KW-0863">Zinc-finger</keyword>
<evidence type="ECO:0000256" key="4">
    <source>
        <dbReference type="SAM" id="MobiDB-lite"/>
    </source>
</evidence>
<dbReference type="PANTHER" id="PTHR46695:SF5">
    <property type="entry name" value="RNA POLYMERASE-ASSOCIATED PROTEIN RTF1 HOMOLOG"/>
    <property type="match status" value="1"/>
</dbReference>
<dbReference type="OrthoDB" id="422362at2759"/>
<dbReference type="Pfam" id="PF00628">
    <property type="entry name" value="PHD"/>
    <property type="match status" value="1"/>
</dbReference>
<dbReference type="EC" id="2.1.1.354" evidence="6"/>
<feature type="region of interest" description="Disordered" evidence="4">
    <location>
        <begin position="96"/>
        <end position="119"/>
    </location>
</feature>
<keyword evidence="3" id="KW-0862">Zinc</keyword>
<dbReference type="PANTHER" id="PTHR46695">
    <property type="entry name" value="ZINC FINGER CCCH DOMAIN-CONTAINING PROTEIN 44-RELATED"/>
    <property type="match status" value="1"/>
</dbReference>
<dbReference type="InterPro" id="IPR019787">
    <property type="entry name" value="Znf_PHD-finger"/>
</dbReference>
<organism evidence="6 7">
    <name type="scientific">Desmophyllum pertusum</name>
    <dbReference type="NCBI Taxonomy" id="174260"/>
    <lineage>
        <taxon>Eukaryota</taxon>
        <taxon>Metazoa</taxon>
        <taxon>Cnidaria</taxon>
        <taxon>Anthozoa</taxon>
        <taxon>Hexacorallia</taxon>
        <taxon>Scleractinia</taxon>
        <taxon>Caryophylliina</taxon>
        <taxon>Caryophylliidae</taxon>
        <taxon>Desmophyllum</taxon>
    </lineage>
</organism>
<reference evidence="6" key="1">
    <citation type="submission" date="2023-01" db="EMBL/GenBank/DDBJ databases">
        <title>Genome assembly of the deep-sea coral Lophelia pertusa.</title>
        <authorList>
            <person name="Herrera S."/>
            <person name="Cordes E."/>
        </authorList>
    </citation>
    <scope>NUCLEOTIDE SEQUENCE</scope>
    <source>
        <strain evidence="6">USNM1676648</strain>
        <tissue evidence="6">Polyp</tissue>
    </source>
</reference>
<proteinExistence type="predicted"/>
<dbReference type="SMART" id="SM00249">
    <property type="entry name" value="PHD"/>
    <property type="match status" value="1"/>
</dbReference>
<evidence type="ECO:0000313" key="7">
    <source>
        <dbReference type="Proteomes" id="UP001163046"/>
    </source>
</evidence>
<dbReference type="Proteomes" id="UP001163046">
    <property type="component" value="Unassembled WGS sequence"/>
</dbReference>
<dbReference type="CDD" id="cd15568">
    <property type="entry name" value="PHD5_NSD"/>
    <property type="match status" value="1"/>
</dbReference>
<keyword evidence="1" id="KW-0479">Metal-binding</keyword>
<evidence type="ECO:0000256" key="1">
    <source>
        <dbReference type="ARBA" id="ARBA00022723"/>
    </source>
</evidence>
<evidence type="ECO:0000256" key="3">
    <source>
        <dbReference type="ARBA" id="ARBA00022833"/>
    </source>
</evidence>
<keyword evidence="6" id="KW-0489">Methyltransferase</keyword>
<evidence type="ECO:0000256" key="2">
    <source>
        <dbReference type="ARBA" id="ARBA00022771"/>
    </source>
</evidence>
<dbReference type="GO" id="GO:0008270">
    <property type="term" value="F:zinc ion binding"/>
    <property type="evidence" value="ECO:0007669"/>
    <property type="project" value="UniProtKB-KW"/>
</dbReference>
<dbReference type="InterPro" id="IPR001965">
    <property type="entry name" value="Znf_PHD"/>
</dbReference>
<dbReference type="InterPro" id="IPR011011">
    <property type="entry name" value="Znf_FYVE_PHD"/>
</dbReference>
<gene>
    <name evidence="6" type="primary">NSD1_1</name>
    <name evidence="6" type="ORF">OS493_030654</name>
</gene>
<dbReference type="AlphaFoldDB" id="A0A9W9ZK21"/>
<dbReference type="Pfam" id="PF17982">
    <property type="entry name" value="C5HCH"/>
    <property type="match status" value="1"/>
</dbReference>
<name>A0A9W9ZK21_9CNID</name>
<comment type="caution">
    <text evidence="6">The sequence shown here is derived from an EMBL/GenBank/DDBJ whole genome shotgun (WGS) entry which is preliminary data.</text>
</comment>
<dbReference type="EMBL" id="MU825906">
    <property type="protein sequence ID" value="KAJ7383122.1"/>
    <property type="molecule type" value="Genomic_DNA"/>
</dbReference>
<dbReference type="Gene3D" id="3.30.40.10">
    <property type="entry name" value="Zinc/RING finger domain, C3HC4 (zinc finger)"/>
    <property type="match status" value="1"/>
</dbReference>
<dbReference type="InterPro" id="IPR041306">
    <property type="entry name" value="C5HCH"/>
</dbReference>
<feature type="compositionally biased region" description="Basic and acidic residues" evidence="4">
    <location>
        <begin position="102"/>
        <end position="111"/>
    </location>
</feature>
<dbReference type="GO" id="GO:0140999">
    <property type="term" value="F:histone H3K4 trimethyltransferase activity"/>
    <property type="evidence" value="ECO:0007669"/>
    <property type="project" value="UniProtKB-EC"/>
</dbReference>
<evidence type="ECO:0000313" key="6">
    <source>
        <dbReference type="EMBL" id="KAJ7383122.1"/>
    </source>
</evidence>
<dbReference type="GO" id="GO:0032259">
    <property type="term" value="P:methylation"/>
    <property type="evidence" value="ECO:0007669"/>
    <property type="project" value="UniProtKB-KW"/>
</dbReference>